<dbReference type="PANTHER" id="PTHR13282:SF6">
    <property type="entry name" value="PROTEIN FAM32A"/>
    <property type="match status" value="1"/>
</dbReference>
<feature type="transmembrane region" description="Helical" evidence="3">
    <location>
        <begin position="117"/>
        <end position="139"/>
    </location>
</feature>
<keyword evidence="3" id="KW-0472">Membrane</keyword>
<dbReference type="GeneID" id="103506526"/>
<gene>
    <name evidence="5" type="primary">LOC103506526</name>
</gene>
<evidence type="ECO:0000256" key="1">
    <source>
        <dbReference type="ARBA" id="ARBA00008948"/>
    </source>
</evidence>
<dbReference type="STRING" id="121845.A0A3Q0IRW5"/>
<dbReference type="PANTHER" id="PTHR13282">
    <property type="entry name" value="PROTEIN FAM32A"/>
    <property type="match status" value="1"/>
</dbReference>
<dbReference type="GO" id="GO:0005730">
    <property type="term" value="C:nucleolus"/>
    <property type="evidence" value="ECO:0007669"/>
    <property type="project" value="TreeGrafter"/>
</dbReference>
<protein>
    <submittedName>
        <fullName evidence="5">Uncharacterized protein LOC103506526</fullName>
    </submittedName>
</protein>
<accession>A0A3Q0IRW5</accession>
<dbReference type="RefSeq" id="XP_026677368.1">
    <property type="nucleotide sequence ID" value="XM_026821567.1"/>
</dbReference>
<feature type="region of interest" description="Disordered" evidence="2">
    <location>
        <begin position="240"/>
        <end position="272"/>
    </location>
</feature>
<evidence type="ECO:0000256" key="3">
    <source>
        <dbReference type="SAM" id="Phobius"/>
    </source>
</evidence>
<keyword evidence="4" id="KW-1185">Reference proteome</keyword>
<keyword evidence="3" id="KW-0812">Transmembrane</keyword>
<proteinExistence type="inferred from homology"/>
<dbReference type="Proteomes" id="UP000079169">
    <property type="component" value="Unplaced"/>
</dbReference>
<evidence type="ECO:0000256" key="2">
    <source>
        <dbReference type="SAM" id="MobiDB-lite"/>
    </source>
</evidence>
<feature type="compositionally biased region" description="Basic residues" evidence="2">
    <location>
        <begin position="254"/>
        <end position="270"/>
    </location>
</feature>
<keyword evidence="3" id="KW-1133">Transmembrane helix</keyword>
<feature type="compositionally biased region" description="Low complexity" evidence="2">
    <location>
        <begin position="470"/>
        <end position="493"/>
    </location>
</feature>
<comment type="similarity">
    <text evidence="1">Belongs to the FAM32 family.</text>
</comment>
<organism evidence="4 5">
    <name type="scientific">Diaphorina citri</name>
    <name type="common">Asian citrus psyllid</name>
    <dbReference type="NCBI Taxonomy" id="121845"/>
    <lineage>
        <taxon>Eukaryota</taxon>
        <taxon>Metazoa</taxon>
        <taxon>Ecdysozoa</taxon>
        <taxon>Arthropoda</taxon>
        <taxon>Hexapoda</taxon>
        <taxon>Insecta</taxon>
        <taxon>Pterygota</taxon>
        <taxon>Neoptera</taxon>
        <taxon>Paraneoptera</taxon>
        <taxon>Hemiptera</taxon>
        <taxon>Sternorrhyncha</taxon>
        <taxon>Psylloidea</taxon>
        <taxon>Psyllidae</taxon>
        <taxon>Diaphorininae</taxon>
        <taxon>Diaphorina</taxon>
    </lineage>
</organism>
<dbReference type="KEGG" id="dci:103506526"/>
<reference evidence="5" key="1">
    <citation type="submission" date="2025-08" db="UniProtKB">
        <authorList>
            <consortium name="RefSeq"/>
        </authorList>
    </citation>
    <scope>IDENTIFICATION</scope>
</reference>
<dbReference type="PaxDb" id="121845-A0A3Q0IRW5"/>
<sequence>MSSLAKCCHDIGEYLHSSALLASDNRKTLPTRILEYDRSPSYSSIVLGGKPGQFLGSYCADNSTCNPVLRHVYCNADTHKCECDVLYPVQLGLRKGCAQGEFCSKDLVVIKSDLQTLLGVASGLAIFTAAICFVLKLFVGSKPRSFGNANISTPIIYSSNNAIPLRTSSFKLDSRSSSTAALDTRYIRRGSNGILVTSTRAGAAHAAALLLYSCSQIAHNNNGTTRNTDKEEKELKEKLNTSADEIAKQSASKKSNKKKFRRKESYRKKQSAVNTNTLQLTKAQIAFQKQQEKIQKERILQKASMTHKQRVEEFNRHLDSLTEHFDIPKDEDEVPAPTLAPSFPIEPSTSKLATVHITTTPAPAKPLSLPFAKAQSLGHPLSLPAVINSDCDTEGEGGGNYSVSHFFPAIPLRTSSFKLDSRSSSTAALDTRYIRRGSNGILVTSTRAGAAHAAALLLYSCSQIAHNNNGTTRNTASNSRRSSSISPVHSNHSATSFKSYSARRFERDIEMRLKAAKRRQESTLSLNKPRSTDKLLEDAKVSFPRIDRVWEETKK</sequence>
<feature type="region of interest" description="Disordered" evidence="2">
    <location>
        <begin position="470"/>
        <end position="495"/>
    </location>
</feature>
<evidence type="ECO:0000313" key="4">
    <source>
        <dbReference type="Proteomes" id="UP000079169"/>
    </source>
</evidence>
<dbReference type="AlphaFoldDB" id="A0A3Q0IRW5"/>
<name>A0A3Q0IRW5_DIACI</name>
<dbReference type="InterPro" id="IPR013865">
    <property type="entry name" value="FAM32A"/>
</dbReference>
<evidence type="ECO:0000313" key="5">
    <source>
        <dbReference type="RefSeq" id="XP_026677368.1"/>
    </source>
</evidence>